<keyword evidence="4" id="KW-0408">Iron</keyword>
<feature type="domain" description="Hemerythrin-like" evidence="5">
    <location>
        <begin position="83"/>
        <end position="236"/>
    </location>
</feature>
<accession>A0A1I7FGC5</accession>
<evidence type="ECO:0000313" key="6">
    <source>
        <dbReference type="EMBL" id="SFU35166.1"/>
    </source>
</evidence>
<dbReference type="SUPFAM" id="SSF140683">
    <property type="entry name" value="SP0561-like"/>
    <property type="match status" value="1"/>
</dbReference>
<reference evidence="7" key="1">
    <citation type="submission" date="2016-10" db="EMBL/GenBank/DDBJ databases">
        <authorList>
            <person name="Varghese N."/>
        </authorList>
    </citation>
    <scope>NUCLEOTIDE SEQUENCE [LARGE SCALE GENOMIC DNA]</scope>
    <source>
        <strain evidence="7">DSM 17980</strain>
    </source>
</reference>
<evidence type="ECO:0000256" key="2">
    <source>
        <dbReference type="ARBA" id="ARBA00022490"/>
    </source>
</evidence>
<keyword evidence="3" id="KW-0479">Metal-binding</keyword>
<dbReference type="Proteomes" id="UP000183508">
    <property type="component" value="Unassembled WGS sequence"/>
</dbReference>
<dbReference type="RefSeq" id="WP_074948747.1">
    <property type="nucleotide sequence ID" value="NZ_FPBV01000001.1"/>
</dbReference>
<keyword evidence="2" id="KW-0963">Cytoplasm</keyword>
<evidence type="ECO:0000256" key="4">
    <source>
        <dbReference type="ARBA" id="ARBA00023004"/>
    </source>
</evidence>
<dbReference type="Gene3D" id="1.10.3910.10">
    <property type="entry name" value="SP0561-like"/>
    <property type="match status" value="1"/>
</dbReference>
<dbReference type="STRING" id="392015.SAMN05421543_101236"/>
<sequence length="239" mass="26947">MFKPEEAVGDVVTRFPGAANVFRAYGVDFCCGGHRSIAEAAKEQGISVNELVVKINEQYAEAKDRAQQDVDWSVQSLNDLVDHIVNEHHAYLHTTLPVMSELVTKILGVHGARHPELATVHRLFHELKTDLEQHLIEEETRIFPRVIAWSHAVANETSRAADPVDLDALVRDLQTLEADHDRTGALLKQLRQVTDGYSVPADGCGTYHYVFQKLEEIEGKTFLHMHLENNVLFPRLRAK</sequence>
<dbReference type="NCBIfam" id="TIGR03652">
    <property type="entry name" value="FeS_repair_RIC"/>
    <property type="match status" value="1"/>
</dbReference>
<evidence type="ECO:0000256" key="1">
    <source>
        <dbReference type="ARBA" id="ARBA00004496"/>
    </source>
</evidence>
<dbReference type="InterPro" id="IPR019903">
    <property type="entry name" value="RIC_family"/>
</dbReference>
<dbReference type="Pfam" id="PF04405">
    <property type="entry name" value="ScdA_N"/>
    <property type="match status" value="1"/>
</dbReference>
<evidence type="ECO:0000256" key="3">
    <source>
        <dbReference type="ARBA" id="ARBA00022723"/>
    </source>
</evidence>
<gene>
    <name evidence="6" type="ORF">SAMN05421543_101236</name>
</gene>
<dbReference type="GO" id="GO:0046872">
    <property type="term" value="F:metal ion binding"/>
    <property type="evidence" value="ECO:0007669"/>
    <property type="project" value="UniProtKB-KW"/>
</dbReference>
<dbReference type="InterPro" id="IPR038062">
    <property type="entry name" value="ScdA-like_N_sf"/>
</dbReference>
<protein>
    <submittedName>
        <fullName evidence="6">Regulator of cell morphogenesis and NO signaling</fullName>
    </submittedName>
</protein>
<dbReference type="EMBL" id="FPBV01000001">
    <property type="protein sequence ID" value="SFU35166.1"/>
    <property type="molecule type" value="Genomic_DNA"/>
</dbReference>
<dbReference type="AlphaFoldDB" id="A0A1I7FGC5"/>
<dbReference type="InterPro" id="IPR012312">
    <property type="entry name" value="Hemerythrin-like"/>
</dbReference>
<dbReference type="Gene3D" id="1.20.120.520">
    <property type="entry name" value="nmb1532 protein domain like"/>
    <property type="match status" value="1"/>
</dbReference>
<proteinExistence type="predicted"/>
<dbReference type="PANTHER" id="PTHR36438:SF1">
    <property type="entry name" value="IRON-SULFUR CLUSTER REPAIR PROTEIN YTFE"/>
    <property type="match status" value="1"/>
</dbReference>
<dbReference type="PANTHER" id="PTHR36438">
    <property type="entry name" value="IRON-SULFUR CLUSTER REPAIR PROTEIN YTFE"/>
    <property type="match status" value="1"/>
</dbReference>
<dbReference type="GO" id="GO:0005737">
    <property type="term" value="C:cytoplasm"/>
    <property type="evidence" value="ECO:0007669"/>
    <property type="project" value="UniProtKB-SubCell"/>
</dbReference>
<evidence type="ECO:0000313" key="7">
    <source>
        <dbReference type="Proteomes" id="UP000183508"/>
    </source>
</evidence>
<evidence type="ECO:0000259" key="5">
    <source>
        <dbReference type="Pfam" id="PF01814"/>
    </source>
</evidence>
<comment type="subcellular location">
    <subcellularLocation>
        <location evidence="1">Cytoplasm</location>
    </subcellularLocation>
</comment>
<organism evidence="6 7">
    <name type="scientific">Alicyclobacillus macrosporangiidus</name>
    <dbReference type="NCBI Taxonomy" id="392015"/>
    <lineage>
        <taxon>Bacteria</taxon>
        <taxon>Bacillati</taxon>
        <taxon>Bacillota</taxon>
        <taxon>Bacilli</taxon>
        <taxon>Bacillales</taxon>
        <taxon>Alicyclobacillaceae</taxon>
        <taxon>Alicyclobacillus</taxon>
    </lineage>
</organism>
<keyword evidence="7" id="KW-1185">Reference proteome</keyword>
<dbReference type="Pfam" id="PF01814">
    <property type="entry name" value="Hemerythrin"/>
    <property type="match status" value="1"/>
</dbReference>
<name>A0A1I7FGC5_9BACL</name>